<reference evidence="1 2" key="1">
    <citation type="journal article" date="2018" name="Front. Plant Sci.">
        <title>Red Clover (Trifolium pratense) and Zigzag Clover (T. medium) - A Picture of Genomic Similarities and Differences.</title>
        <authorList>
            <person name="Dluhosova J."/>
            <person name="Istvanek J."/>
            <person name="Nedelnik J."/>
            <person name="Repkova J."/>
        </authorList>
    </citation>
    <scope>NUCLEOTIDE SEQUENCE [LARGE SCALE GENOMIC DNA]</scope>
    <source>
        <strain evidence="2">cv. 10/8</strain>
        <tissue evidence="1">Leaf</tissue>
    </source>
</reference>
<feature type="non-terminal residue" evidence="1">
    <location>
        <position position="1"/>
    </location>
</feature>
<comment type="caution">
    <text evidence="1">The sequence shown here is derived from an EMBL/GenBank/DDBJ whole genome shotgun (WGS) entry which is preliminary data.</text>
</comment>
<dbReference type="AlphaFoldDB" id="A0A392UH73"/>
<dbReference type="Proteomes" id="UP000265520">
    <property type="component" value="Unassembled WGS sequence"/>
</dbReference>
<evidence type="ECO:0000313" key="2">
    <source>
        <dbReference type="Proteomes" id="UP000265520"/>
    </source>
</evidence>
<keyword evidence="2" id="KW-1185">Reference proteome</keyword>
<sequence length="64" mass="7224">KSNFKTLRQIGNAILQAFNTTKPKLVGMIPSNNNTTTTLFHHLINPSAPTSSTRYYYYSTMIQS</sequence>
<accession>A0A392UH73</accession>
<organism evidence="1 2">
    <name type="scientific">Trifolium medium</name>
    <dbReference type="NCBI Taxonomy" id="97028"/>
    <lineage>
        <taxon>Eukaryota</taxon>
        <taxon>Viridiplantae</taxon>
        <taxon>Streptophyta</taxon>
        <taxon>Embryophyta</taxon>
        <taxon>Tracheophyta</taxon>
        <taxon>Spermatophyta</taxon>
        <taxon>Magnoliopsida</taxon>
        <taxon>eudicotyledons</taxon>
        <taxon>Gunneridae</taxon>
        <taxon>Pentapetalae</taxon>
        <taxon>rosids</taxon>
        <taxon>fabids</taxon>
        <taxon>Fabales</taxon>
        <taxon>Fabaceae</taxon>
        <taxon>Papilionoideae</taxon>
        <taxon>50 kb inversion clade</taxon>
        <taxon>NPAAA clade</taxon>
        <taxon>Hologalegina</taxon>
        <taxon>IRL clade</taxon>
        <taxon>Trifolieae</taxon>
        <taxon>Trifolium</taxon>
    </lineage>
</organism>
<dbReference type="EMBL" id="LXQA010803969">
    <property type="protein sequence ID" value="MCI71786.1"/>
    <property type="molecule type" value="Genomic_DNA"/>
</dbReference>
<name>A0A392UH73_9FABA</name>
<evidence type="ECO:0000313" key="1">
    <source>
        <dbReference type="EMBL" id="MCI71786.1"/>
    </source>
</evidence>
<protein>
    <submittedName>
        <fullName evidence="1">Uncharacterized protein</fullName>
    </submittedName>
</protein>
<proteinExistence type="predicted"/>